<keyword evidence="3" id="KW-1185">Reference proteome</keyword>
<reference evidence="2" key="1">
    <citation type="submission" date="2022-07" db="EMBL/GenBank/DDBJ databases">
        <authorList>
            <person name="Kouya T."/>
            <person name="Ishiyama Y."/>
        </authorList>
    </citation>
    <scope>NUCLEOTIDE SEQUENCE</scope>
    <source>
        <strain evidence="2">WR16-4</strain>
    </source>
</reference>
<name>A0A9W6ESM0_9LACO</name>
<dbReference type="Gene3D" id="1.10.260.40">
    <property type="entry name" value="lambda repressor-like DNA-binding domains"/>
    <property type="match status" value="1"/>
</dbReference>
<dbReference type="AlphaFoldDB" id="A0A9W6ESM0"/>
<dbReference type="PROSITE" id="PS50943">
    <property type="entry name" value="HTH_CROC1"/>
    <property type="match status" value="1"/>
</dbReference>
<dbReference type="Pfam" id="PF21259">
    <property type="entry name" value="Rgg_C"/>
    <property type="match status" value="1"/>
</dbReference>
<dbReference type="SUPFAM" id="SSF47413">
    <property type="entry name" value="lambda repressor-like DNA-binding domains"/>
    <property type="match status" value="1"/>
</dbReference>
<accession>A0A9W6ESM0</accession>
<dbReference type="InterPro" id="IPR010982">
    <property type="entry name" value="Lambda_DNA-bd_dom_sf"/>
</dbReference>
<dbReference type="InterPro" id="IPR001387">
    <property type="entry name" value="Cro/C1-type_HTH"/>
</dbReference>
<dbReference type="PANTHER" id="PTHR37038">
    <property type="entry name" value="TRANSCRIPTIONAL REGULATOR-RELATED"/>
    <property type="match status" value="1"/>
</dbReference>
<comment type="caution">
    <text evidence="2">The sequence shown here is derived from an EMBL/GenBank/DDBJ whole genome shotgun (WGS) entry which is preliminary data.</text>
</comment>
<dbReference type="EMBL" id="BRPL01000002">
    <property type="protein sequence ID" value="GLB46284.1"/>
    <property type="molecule type" value="Genomic_DNA"/>
</dbReference>
<protein>
    <recommendedName>
        <fullName evidence="1">HTH cro/C1-type domain-containing protein</fullName>
    </recommendedName>
</protein>
<dbReference type="InterPro" id="IPR053163">
    <property type="entry name" value="HTH-type_regulator_Rgg"/>
</dbReference>
<evidence type="ECO:0000259" key="1">
    <source>
        <dbReference type="PROSITE" id="PS50943"/>
    </source>
</evidence>
<dbReference type="RefSeq" id="WP_286135740.1">
    <property type="nucleotide sequence ID" value="NZ_BRPL01000002.1"/>
</dbReference>
<gene>
    <name evidence="2" type="ORF">WR164_02630</name>
</gene>
<dbReference type="NCBIfam" id="TIGR01716">
    <property type="entry name" value="RGG_Cterm"/>
    <property type="match status" value="1"/>
</dbReference>
<evidence type="ECO:0000313" key="3">
    <source>
        <dbReference type="Proteomes" id="UP001144204"/>
    </source>
</evidence>
<dbReference type="SMART" id="SM00530">
    <property type="entry name" value="HTH_XRE"/>
    <property type="match status" value="1"/>
</dbReference>
<dbReference type="Pfam" id="PF01381">
    <property type="entry name" value="HTH_3"/>
    <property type="match status" value="1"/>
</dbReference>
<evidence type="ECO:0000313" key="2">
    <source>
        <dbReference type="EMBL" id="GLB46284.1"/>
    </source>
</evidence>
<dbReference type="Proteomes" id="UP001144204">
    <property type="component" value="Unassembled WGS sequence"/>
</dbReference>
<organism evidence="2 3">
    <name type="scientific">Philodulcilactobacillus myokoensis</name>
    <dbReference type="NCBI Taxonomy" id="2929573"/>
    <lineage>
        <taxon>Bacteria</taxon>
        <taxon>Bacillati</taxon>
        <taxon>Bacillota</taxon>
        <taxon>Bacilli</taxon>
        <taxon>Lactobacillales</taxon>
        <taxon>Lactobacillaceae</taxon>
        <taxon>Philodulcilactobacillus</taxon>
    </lineage>
</organism>
<proteinExistence type="predicted"/>
<dbReference type="GO" id="GO:0003677">
    <property type="term" value="F:DNA binding"/>
    <property type="evidence" value="ECO:0007669"/>
    <property type="project" value="InterPro"/>
</dbReference>
<sequence length="278" mass="32610">MTNLPELLKAKRQQLGLTQAQMAAGVLSASFYSKVENGISDINTMDLIQILRIHRIDAGAFINQIKTPNLNLPESDYSKLFEKIYVAMYSNHPSKIKRIRRQMDQIKTHDKHLKVYKLMADLDLAMMNHQLKHFPNRKKVILRKALFSDPNLSLKSLQIFANTMWIYDFEELAFLVNAVLRQYQKHQQKNIHYQISIAAIMINFVEICYHQNEFQMAKRPLECIDNLEPIPDLFLMKLYGLYFELKMGFKKETKLFNPKTVIEVFNRTGLNLLNDNKK</sequence>
<dbReference type="InterPro" id="IPR010057">
    <property type="entry name" value="Transcription_activator_Rgg_C"/>
</dbReference>
<feature type="domain" description="HTH cro/C1-type" evidence="1">
    <location>
        <begin position="8"/>
        <end position="61"/>
    </location>
</feature>
<dbReference type="CDD" id="cd00093">
    <property type="entry name" value="HTH_XRE"/>
    <property type="match status" value="1"/>
</dbReference>
<reference evidence="2" key="2">
    <citation type="journal article" date="2023" name="PLoS ONE">
        <title>Philodulcilactobacillus myokoensis gen. nov., sp. nov., a fructophilic, acidophilic, and agar-phobic lactic acid bacterium isolated from fermented vegetable extracts.</title>
        <authorList>
            <person name="Kouya T."/>
            <person name="Ishiyama Y."/>
            <person name="Ohashi S."/>
            <person name="Kumakubo R."/>
            <person name="Yamazaki T."/>
            <person name="Otaki T."/>
        </authorList>
    </citation>
    <scope>NUCLEOTIDE SEQUENCE</scope>
    <source>
        <strain evidence="2">WR16-4</strain>
    </source>
</reference>